<dbReference type="HOGENOM" id="CLU_008287_18_5_7"/>
<evidence type="ECO:0000256" key="5">
    <source>
        <dbReference type="ARBA" id="ARBA00022729"/>
    </source>
</evidence>
<evidence type="ECO:0000256" key="2">
    <source>
        <dbReference type="ARBA" id="ARBA00022448"/>
    </source>
</evidence>
<keyword evidence="2 10" id="KW-0813">Transport</keyword>
<evidence type="ECO:0000256" key="8">
    <source>
        <dbReference type="ARBA" id="ARBA00023170"/>
    </source>
</evidence>
<dbReference type="Proteomes" id="UP000019141">
    <property type="component" value="Unassembled WGS sequence"/>
</dbReference>
<dbReference type="PROSITE" id="PS52016">
    <property type="entry name" value="TONB_DEPENDENT_REC_3"/>
    <property type="match status" value="1"/>
</dbReference>
<sequence>MGFMLSTYTAGWAQPPSEDRDASITLDPLVVTGEWPPVPLSLTTSHVTVIQGDRMAARQADSVTELLRQVPGLHIDQPGARGGVSSVYLRGADPSLTMVLIDGIKVNDLTNNRGGSFDFSTLNTGSIERIEVVPGLLSAVYGSDALGGVINIITRRGSTQPSRQIELAGGRFGHLRTRLQAQGQLGDADYALSAAYLDNGEPVEGSDFRNGTWHANFGLPLSDLMEVRWLARYSRSNSEVFPDASGGPDLAVLRDPEEREIEELVLGMTFDHNPLDWWTYELKLGLFHRREDAVSPGVAPPAPNRPFEAVPGSESDTAFRRFELTLAHTLTPLDGVDVTIGAQAQFEDGSNRGQLNFIGPTDFDFSRDTYAPFLHVQLAFVPGLRVQGGVRADFVDDFDHEVSPRVGVAYTIAATGTTLRANWGEGFKVPSFYSLSDPVVGNADLKPELSQSVEVGLTQRLWSERITLRLSGFYNEFENLIDFDPMTFRLLNRDDVETKGVEMSLQVQPWPELRFNSHLTYVDSDIKDSTAELRNRPRWRGGFDINWRALPVLSLNLALLAVGDSLDFAVPTGERELDAYARVDVAATWTVRPNWELFLAVDNILDANYEEAIGFPAPGVNPRGGVRARF</sequence>
<evidence type="ECO:0008006" key="16">
    <source>
        <dbReference type="Google" id="ProtNLM"/>
    </source>
</evidence>
<keyword evidence="7 10" id="KW-0472">Membrane</keyword>
<keyword evidence="6 11" id="KW-0798">TonB box</keyword>
<keyword evidence="3 10" id="KW-1134">Transmembrane beta strand</keyword>
<dbReference type="InterPro" id="IPR037066">
    <property type="entry name" value="Plug_dom_sf"/>
</dbReference>
<dbReference type="Pfam" id="PF07715">
    <property type="entry name" value="Plug"/>
    <property type="match status" value="1"/>
</dbReference>
<dbReference type="CDD" id="cd01347">
    <property type="entry name" value="ligand_gated_channel"/>
    <property type="match status" value="1"/>
</dbReference>
<keyword evidence="5" id="KW-0732">Signal</keyword>
<evidence type="ECO:0000256" key="11">
    <source>
        <dbReference type="RuleBase" id="RU003357"/>
    </source>
</evidence>
<evidence type="ECO:0000256" key="10">
    <source>
        <dbReference type="PROSITE-ProRule" id="PRU01360"/>
    </source>
</evidence>
<keyword evidence="8" id="KW-0675">Receptor</keyword>
<evidence type="ECO:0000259" key="13">
    <source>
        <dbReference type="Pfam" id="PF07715"/>
    </source>
</evidence>
<evidence type="ECO:0000256" key="3">
    <source>
        <dbReference type="ARBA" id="ARBA00022452"/>
    </source>
</evidence>
<organism evidence="14 15">
    <name type="scientific">Entotheonella factor</name>
    <dbReference type="NCBI Taxonomy" id="1429438"/>
    <lineage>
        <taxon>Bacteria</taxon>
        <taxon>Pseudomonadati</taxon>
        <taxon>Nitrospinota/Tectimicrobiota group</taxon>
        <taxon>Candidatus Tectimicrobiota</taxon>
        <taxon>Candidatus Entotheonellia</taxon>
        <taxon>Candidatus Entotheonellales</taxon>
        <taxon>Candidatus Entotheonellaceae</taxon>
        <taxon>Candidatus Entotheonella</taxon>
    </lineage>
</organism>
<keyword evidence="15" id="KW-1185">Reference proteome</keyword>
<dbReference type="PANTHER" id="PTHR30069:SF29">
    <property type="entry name" value="HEMOGLOBIN AND HEMOGLOBIN-HAPTOGLOBIN-BINDING PROTEIN 1-RELATED"/>
    <property type="match status" value="1"/>
</dbReference>
<dbReference type="GO" id="GO:0044718">
    <property type="term" value="P:siderophore transmembrane transport"/>
    <property type="evidence" value="ECO:0007669"/>
    <property type="project" value="TreeGrafter"/>
</dbReference>
<dbReference type="PANTHER" id="PTHR30069">
    <property type="entry name" value="TONB-DEPENDENT OUTER MEMBRANE RECEPTOR"/>
    <property type="match status" value="1"/>
</dbReference>
<evidence type="ECO:0000256" key="7">
    <source>
        <dbReference type="ARBA" id="ARBA00023136"/>
    </source>
</evidence>
<dbReference type="Gene3D" id="2.40.170.20">
    <property type="entry name" value="TonB-dependent receptor, beta-barrel domain"/>
    <property type="match status" value="1"/>
</dbReference>
<evidence type="ECO:0000256" key="4">
    <source>
        <dbReference type="ARBA" id="ARBA00022692"/>
    </source>
</evidence>
<name>W4LTK5_ENTF1</name>
<evidence type="ECO:0000313" key="15">
    <source>
        <dbReference type="Proteomes" id="UP000019141"/>
    </source>
</evidence>
<dbReference type="Gene3D" id="2.170.130.10">
    <property type="entry name" value="TonB-dependent receptor, plug domain"/>
    <property type="match status" value="1"/>
</dbReference>
<proteinExistence type="inferred from homology"/>
<evidence type="ECO:0000256" key="1">
    <source>
        <dbReference type="ARBA" id="ARBA00004571"/>
    </source>
</evidence>
<accession>W4LTK5</accession>
<dbReference type="GO" id="GO:0015344">
    <property type="term" value="F:siderophore uptake transmembrane transporter activity"/>
    <property type="evidence" value="ECO:0007669"/>
    <property type="project" value="TreeGrafter"/>
</dbReference>
<dbReference type="InterPro" id="IPR039426">
    <property type="entry name" value="TonB-dep_rcpt-like"/>
</dbReference>
<dbReference type="Pfam" id="PF00593">
    <property type="entry name" value="TonB_dep_Rec_b-barrel"/>
    <property type="match status" value="1"/>
</dbReference>
<comment type="caution">
    <text evidence="14">The sequence shown here is derived from an EMBL/GenBank/DDBJ whole genome shotgun (WGS) entry which is preliminary data.</text>
</comment>
<dbReference type="InterPro" id="IPR012910">
    <property type="entry name" value="Plug_dom"/>
</dbReference>
<evidence type="ECO:0000256" key="9">
    <source>
        <dbReference type="ARBA" id="ARBA00023237"/>
    </source>
</evidence>
<dbReference type="SUPFAM" id="SSF56935">
    <property type="entry name" value="Porins"/>
    <property type="match status" value="1"/>
</dbReference>
<keyword evidence="9 10" id="KW-0998">Cell outer membrane</keyword>
<dbReference type="InterPro" id="IPR036942">
    <property type="entry name" value="Beta-barrel_TonB_sf"/>
</dbReference>
<dbReference type="AlphaFoldDB" id="W4LTK5"/>
<comment type="similarity">
    <text evidence="10 11">Belongs to the TonB-dependent receptor family.</text>
</comment>
<evidence type="ECO:0000313" key="14">
    <source>
        <dbReference type="EMBL" id="ETX01298.1"/>
    </source>
</evidence>
<gene>
    <name evidence="14" type="ORF">ETSY1_07855</name>
</gene>
<dbReference type="EMBL" id="AZHW01000248">
    <property type="protein sequence ID" value="ETX01298.1"/>
    <property type="molecule type" value="Genomic_DNA"/>
</dbReference>
<protein>
    <recommendedName>
        <fullName evidence="16">TonB-denpendent receptor</fullName>
    </recommendedName>
</protein>
<evidence type="ECO:0000256" key="6">
    <source>
        <dbReference type="ARBA" id="ARBA00023077"/>
    </source>
</evidence>
<dbReference type="InterPro" id="IPR000531">
    <property type="entry name" value="Beta-barrel_TonB"/>
</dbReference>
<comment type="subcellular location">
    <subcellularLocation>
        <location evidence="1 10">Cell outer membrane</location>
        <topology evidence="1 10">Multi-pass membrane protein</topology>
    </subcellularLocation>
</comment>
<evidence type="ECO:0000259" key="12">
    <source>
        <dbReference type="Pfam" id="PF00593"/>
    </source>
</evidence>
<feature type="domain" description="TonB-dependent receptor plug" evidence="13">
    <location>
        <begin position="43"/>
        <end position="149"/>
    </location>
</feature>
<keyword evidence="4 10" id="KW-0812">Transmembrane</keyword>
<feature type="domain" description="TonB-dependent receptor-like beta-barrel" evidence="12">
    <location>
        <begin position="244"/>
        <end position="604"/>
    </location>
</feature>
<dbReference type="GO" id="GO:0009279">
    <property type="term" value="C:cell outer membrane"/>
    <property type="evidence" value="ECO:0007669"/>
    <property type="project" value="UniProtKB-SubCell"/>
</dbReference>
<reference evidence="14 15" key="1">
    <citation type="journal article" date="2014" name="Nature">
        <title>An environmental bacterial taxon with a large and distinct metabolic repertoire.</title>
        <authorList>
            <person name="Wilson M.C."/>
            <person name="Mori T."/>
            <person name="Ruckert C."/>
            <person name="Uria A.R."/>
            <person name="Helf M.J."/>
            <person name="Takada K."/>
            <person name="Gernert C."/>
            <person name="Steffens U.A."/>
            <person name="Heycke N."/>
            <person name="Schmitt S."/>
            <person name="Rinke C."/>
            <person name="Helfrich E.J."/>
            <person name="Brachmann A.O."/>
            <person name="Gurgui C."/>
            <person name="Wakimoto T."/>
            <person name="Kracht M."/>
            <person name="Crusemann M."/>
            <person name="Hentschel U."/>
            <person name="Abe I."/>
            <person name="Matsunaga S."/>
            <person name="Kalinowski J."/>
            <person name="Takeyama H."/>
            <person name="Piel J."/>
        </authorList>
    </citation>
    <scope>NUCLEOTIDE SEQUENCE [LARGE SCALE GENOMIC DNA]</scope>
    <source>
        <strain evidence="15">TSY1</strain>
    </source>
</reference>